<protein>
    <recommendedName>
        <fullName evidence="3">DUF2953 domain-containing protein</fullName>
    </recommendedName>
</protein>
<gene>
    <name evidence="1" type="ORF">UQ64_09795</name>
</gene>
<dbReference type="EMBL" id="LCZJ02000018">
    <property type="protein sequence ID" value="KTD87123.1"/>
    <property type="molecule type" value="Genomic_DNA"/>
</dbReference>
<evidence type="ECO:0000313" key="2">
    <source>
        <dbReference type="Proteomes" id="UP000054709"/>
    </source>
</evidence>
<dbReference type="AlphaFoldDB" id="A0A0W1B0W4"/>
<reference evidence="1 2" key="1">
    <citation type="journal article" date="2015" name="Int. Biodeterior. Biodegradation">
        <title>Physiological and genetic screening methods for the isolation of methyl tert-butyl ether-degrading bacteria for bioremediation purposes.</title>
        <authorList>
            <person name="Guisado I.M."/>
            <person name="Purswani J."/>
            <person name="Gonzalez Lopez J."/>
            <person name="Pozo C."/>
        </authorList>
    </citation>
    <scope>NUCLEOTIDE SEQUENCE [LARGE SCALE GENOMIC DNA]</scope>
    <source>
        <strain evidence="1 2">SH7</strain>
    </source>
</reference>
<proteinExistence type="predicted"/>
<evidence type="ECO:0008006" key="3">
    <source>
        <dbReference type="Google" id="ProtNLM"/>
    </source>
</evidence>
<name>A0A0W1B0W4_9BACL</name>
<dbReference type="Proteomes" id="UP000054709">
    <property type="component" value="Unassembled WGS sequence"/>
</dbReference>
<keyword evidence="2" id="KW-1185">Reference proteome</keyword>
<dbReference type="Pfam" id="PF11167">
    <property type="entry name" value="DUF2953"/>
    <property type="match status" value="1"/>
</dbReference>
<sequence>MTLWLVIPLGLLVLAMVLVLSSSIDFRIRCYKHGKNDLLELDVTTLFGLIKLHYELPRLVFKGLEQGVIGKFKETGTAIKGVDTVKEEQFDKERIEHWRDNIQLAVKSTRGLKKWFKETVSHVKISKLDWSTDFSLGDAADTAIASGAVWGLKWSIVGFISQWVKLKHNPRVFVKPVFQDEHSFSMEFVCEGKMSVSYAVYASLQLLLRVLRETGGISNWRKLLKRMRREPHEQSLE</sequence>
<comment type="caution">
    <text evidence="1">The sequence shown here is derived from an EMBL/GenBank/DDBJ whole genome shotgun (WGS) entry which is preliminary data.</text>
</comment>
<organism evidence="1 2">
    <name type="scientific">Paenibacillus etheri</name>
    <dbReference type="NCBI Taxonomy" id="1306852"/>
    <lineage>
        <taxon>Bacteria</taxon>
        <taxon>Bacillati</taxon>
        <taxon>Bacillota</taxon>
        <taxon>Bacilli</taxon>
        <taxon>Bacillales</taxon>
        <taxon>Paenibacillaceae</taxon>
        <taxon>Paenibacillus</taxon>
    </lineage>
</organism>
<accession>A0A0W1B0W4</accession>
<dbReference type="RefSeq" id="WP_060622666.1">
    <property type="nucleotide sequence ID" value="NZ_LCZJ02000018.1"/>
</dbReference>
<dbReference type="InterPro" id="IPR021338">
    <property type="entry name" value="DUF2953"/>
</dbReference>
<dbReference type="OrthoDB" id="1683589at2"/>
<evidence type="ECO:0000313" key="1">
    <source>
        <dbReference type="EMBL" id="KTD87123.1"/>
    </source>
</evidence>